<sequence>MTRPLASSWLRGVVAAGLMSTALVATSGLASPAAAAAPSATFRVGTYNIHANGTDSATWPSQRTNLLREIGSYAPDVIGIQEAGSNDARRTDFRNGMQANGYTTAADYATNSRPIYWKSATFQILRDSSGRIASGTVVVGGAAAGKTASWVALKHIASGREIVVANVHLTSSKCGLTTYDLDATVNSDGVCASTKDVPIQGGGTRPGEDSDPVRGQIQRFKELDDLFADARYIAWAGHDSPDFLTGDFNTNGTRYPSLADAAVGVTIPAAYQSSDGTMRPLNDYLWNARLRTNAFNVAVEKSGAAYDTFNGFQRQSCTSVPTVRCNGNHIDQVYVSRAQDETTNVVAVEGWTNKLPDADLVPEQFPSDHNKVQIRVTVSN</sequence>
<feature type="chain" id="PRO_5038613327" description="Endonuclease/exonuclease/phosphatase domain-containing protein" evidence="1">
    <location>
        <begin position="37"/>
        <end position="380"/>
    </location>
</feature>
<dbReference type="EMBL" id="SJKA01000014">
    <property type="protein sequence ID" value="TCC26151.1"/>
    <property type="molecule type" value="Genomic_DNA"/>
</dbReference>
<name>A0A4R0IBG4_9ACTN</name>
<dbReference type="Pfam" id="PF03372">
    <property type="entry name" value="Exo_endo_phos"/>
    <property type="match status" value="1"/>
</dbReference>
<dbReference type="InterPro" id="IPR036691">
    <property type="entry name" value="Endo/exonu/phosph_ase_sf"/>
</dbReference>
<dbReference type="AlphaFoldDB" id="A0A4R0IBG4"/>
<proteinExistence type="predicted"/>
<keyword evidence="1" id="KW-0732">Signal</keyword>
<dbReference type="OrthoDB" id="4013874at2"/>
<dbReference type="PANTHER" id="PTHR12121">
    <property type="entry name" value="CARBON CATABOLITE REPRESSOR PROTEIN 4"/>
    <property type="match status" value="1"/>
</dbReference>
<feature type="signal peptide" evidence="1">
    <location>
        <begin position="1"/>
        <end position="36"/>
    </location>
</feature>
<dbReference type="PANTHER" id="PTHR12121:SF36">
    <property type="entry name" value="ENDONUCLEASE_EXONUCLEASE_PHOSPHATASE DOMAIN-CONTAINING PROTEIN"/>
    <property type="match status" value="1"/>
</dbReference>
<dbReference type="Proteomes" id="UP000292695">
    <property type="component" value="Unassembled WGS sequence"/>
</dbReference>
<evidence type="ECO:0000313" key="4">
    <source>
        <dbReference type="Proteomes" id="UP000292695"/>
    </source>
</evidence>
<evidence type="ECO:0000259" key="2">
    <source>
        <dbReference type="Pfam" id="PF03372"/>
    </source>
</evidence>
<evidence type="ECO:0000256" key="1">
    <source>
        <dbReference type="SAM" id="SignalP"/>
    </source>
</evidence>
<protein>
    <recommendedName>
        <fullName evidence="2">Endonuclease/exonuclease/phosphatase domain-containing protein</fullName>
    </recommendedName>
</protein>
<dbReference type="InterPro" id="IPR005135">
    <property type="entry name" value="Endo/exonuclease/phosphatase"/>
</dbReference>
<dbReference type="InterPro" id="IPR050410">
    <property type="entry name" value="CCR4/nocturin_mRNA_transcr"/>
</dbReference>
<gene>
    <name evidence="3" type="ORF">E0H50_32005</name>
</gene>
<organism evidence="3 4">
    <name type="scientific">Kribbella sindirgiensis</name>
    <dbReference type="NCBI Taxonomy" id="1124744"/>
    <lineage>
        <taxon>Bacteria</taxon>
        <taxon>Bacillati</taxon>
        <taxon>Actinomycetota</taxon>
        <taxon>Actinomycetes</taxon>
        <taxon>Propionibacteriales</taxon>
        <taxon>Kribbellaceae</taxon>
        <taxon>Kribbella</taxon>
    </lineage>
</organism>
<dbReference type="Gene3D" id="3.60.10.10">
    <property type="entry name" value="Endonuclease/exonuclease/phosphatase"/>
    <property type="match status" value="1"/>
</dbReference>
<accession>A0A4R0IBG4</accession>
<dbReference type="SUPFAM" id="SSF56219">
    <property type="entry name" value="DNase I-like"/>
    <property type="match status" value="1"/>
</dbReference>
<feature type="domain" description="Endonuclease/exonuclease/phosphatase" evidence="2">
    <location>
        <begin position="45"/>
        <end position="369"/>
    </location>
</feature>
<keyword evidence="4" id="KW-1185">Reference proteome</keyword>
<evidence type="ECO:0000313" key="3">
    <source>
        <dbReference type="EMBL" id="TCC26151.1"/>
    </source>
</evidence>
<dbReference type="GO" id="GO:0000175">
    <property type="term" value="F:3'-5'-RNA exonuclease activity"/>
    <property type="evidence" value="ECO:0007669"/>
    <property type="project" value="TreeGrafter"/>
</dbReference>
<reference evidence="3 4" key="1">
    <citation type="submission" date="2019-02" db="EMBL/GenBank/DDBJ databases">
        <title>Kribbella capetownensis sp. nov. and Kribbella speibonae sp. nov., isolated from soil.</title>
        <authorList>
            <person name="Curtis S.M."/>
            <person name="Norton I."/>
            <person name="Everest G.J."/>
            <person name="Meyers P.R."/>
        </authorList>
    </citation>
    <scope>NUCLEOTIDE SEQUENCE [LARGE SCALE GENOMIC DNA]</scope>
    <source>
        <strain evidence="3 4">DSM 27082</strain>
    </source>
</reference>
<comment type="caution">
    <text evidence="3">The sequence shown here is derived from an EMBL/GenBank/DDBJ whole genome shotgun (WGS) entry which is preliminary data.</text>
</comment>